<evidence type="ECO:0000313" key="3">
    <source>
        <dbReference type="EMBL" id="PRY46983.1"/>
    </source>
</evidence>
<keyword evidence="1 3" id="KW-0378">Hydrolase</keyword>
<dbReference type="Pfam" id="PF00795">
    <property type="entry name" value="CN_hydrolase"/>
    <property type="match status" value="1"/>
</dbReference>
<keyword evidence="4" id="KW-1185">Reference proteome</keyword>
<name>A0A2T0TMV7_9BACT</name>
<gene>
    <name evidence="3" type="ORF">CLV58_10147</name>
</gene>
<protein>
    <submittedName>
        <fullName evidence="3">Putative amidohydrolase</fullName>
    </submittedName>
</protein>
<accession>A0A2T0TMV7</accession>
<evidence type="ECO:0000313" key="4">
    <source>
        <dbReference type="Proteomes" id="UP000238375"/>
    </source>
</evidence>
<dbReference type="CDD" id="cd07197">
    <property type="entry name" value="nitrilase"/>
    <property type="match status" value="1"/>
</dbReference>
<evidence type="ECO:0000256" key="1">
    <source>
        <dbReference type="ARBA" id="ARBA00022801"/>
    </source>
</evidence>
<dbReference type="OrthoDB" id="9803818at2"/>
<dbReference type="InterPro" id="IPR003010">
    <property type="entry name" value="C-N_Hydrolase"/>
</dbReference>
<dbReference type="AlphaFoldDB" id="A0A2T0TMV7"/>
<dbReference type="GO" id="GO:0033388">
    <property type="term" value="P:putrescine biosynthetic process from arginine"/>
    <property type="evidence" value="ECO:0007669"/>
    <property type="project" value="TreeGrafter"/>
</dbReference>
<proteinExistence type="predicted"/>
<dbReference type="SUPFAM" id="SSF56317">
    <property type="entry name" value="Carbon-nitrogen hydrolase"/>
    <property type="match status" value="1"/>
</dbReference>
<reference evidence="3 4" key="1">
    <citation type="submission" date="2018-03" db="EMBL/GenBank/DDBJ databases">
        <title>Genomic Encyclopedia of Archaeal and Bacterial Type Strains, Phase II (KMG-II): from individual species to whole genera.</title>
        <authorList>
            <person name="Goeker M."/>
        </authorList>
    </citation>
    <scope>NUCLEOTIDE SEQUENCE [LARGE SCALE GENOMIC DNA]</scope>
    <source>
        <strain evidence="3 4">DSM 28354</strain>
    </source>
</reference>
<dbReference type="RefSeq" id="WP_106135754.1">
    <property type="nucleotide sequence ID" value="NZ_PVTE01000001.1"/>
</dbReference>
<evidence type="ECO:0000259" key="2">
    <source>
        <dbReference type="PROSITE" id="PS50263"/>
    </source>
</evidence>
<feature type="domain" description="CN hydrolase" evidence="2">
    <location>
        <begin position="1"/>
        <end position="234"/>
    </location>
</feature>
<dbReference type="PANTHER" id="PTHR43674">
    <property type="entry name" value="NITRILASE C965.09-RELATED"/>
    <property type="match status" value="1"/>
</dbReference>
<dbReference type="PANTHER" id="PTHR43674:SF2">
    <property type="entry name" value="BETA-UREIDOPROPIONASE"/>
    <property type="match status" value="1"/>
</dbReference>
<sequence length="242" mass="25864">MKIALAQLKPVKGNIAANIERHEQAIHLAIAHKADAIFFPELSITGYEPELAASLATTQHDPRFDSFQRISDTSALTIGLGVPTRTISGIQISLLIFQAGQPRQTYSKQQLHPDELPYFVAGSAQLIVNSGNGSIAPAICYESLQKDHAQTAHQLGAGIYVASVAKSQTGVAKAMAHYPRIAAQLAMPVLMSNCVGDCDTFVSAGQSAVWTRNGKLAGQLDDVGEGLLLFDTDTEVIAEQRL</sequence>
<dbReference type="InterPro" id="IPR050345">
    <property type="entry name" value="Aliph_Amidase/BUP"/>
</dbReference>
<dbReference type="GO" id="GO:0050126">
    <property type="term" value="F:N-carbamoylputrescine amidase activity"/>
    <property type="evidence" value="ECO:0007669"/>
    <property type="project" value="TreeGrafter"/>
</dbReference>
<dbReference type="EMBL" id="PVTE01000001">
    <property type="protein sequence ID" value="PRY46983.1"/>
    <property type="molecule type" value="Genomic_DNA"/>
</dbReference>
<organism evidence="3 4">
    <name type="scientific">Spirosoma oryzae</name>
    <dbReference type="NCBI Taxonomy" id="1469603"/>
    <lineage>
        <taxon>Bacteria</taxon>
        <taxon>Pseudomonadati</taxon>
        <taxon>Bacteroidota</taxon>
        <taxon>Cytophagia</taxon>
        <taxon>Cytophagales</taxon>
        <taxon>Cytophagaceae</taxon>
        <taxon>Spirosoma</taxon>
    </lineage>
</organism>
<dbReference type="PROSITE" id="PS50263">
    <property type="entry name" value="CN_HYDROLASE"/>
    <property type="match status" value="1"/>
</dbReference>
<dbReference type="Gene3D" id="3.60.110.10">
    <property type="entry name" value="Carbon-nitrogen hydrolase"/>
    <property type="match status" value="1"/>
</dbReference>
<dbReference type="Proteomes" id="UP000238375">
    <property type="component" value="Unassembled WGS sequence"/>
</dbReference>
<comment type="caution">
    <text evidence="3">The sequence shown here is derived from an EMBL/GenBank/DDBJ whole genome shotgun (WGS) entry which is preliminary data.</text>
</comment>
<dbReference type="InterPro" id="IPR036526">
    <property type="entry name" value="C-N_Hydrolase_sf"/>
</dbReference>